<protein>
    <submittedName>
        <fullName evidence="1">Uncharacterized protein</fullName>
    </submittedName>
</protein>
<gene>
    <name evidence="1" type="ORF">NCTC11842_05934</name>
    <name evidence="2" type="ORF">NCTC11842_05953</name>
</gene>
<reference evidence="1 3" key="1">
    <citation type="submission" date="2018-06" db="EMBL/GenBank/DDBJ databases">
        <authorList>
            <consortium name="Pathogen Informatics"/>
            <person name="Doyle S."/>
        </authorList>
    </citation>
    <scope>NUCLEOTIDE SEQUENCE [LARGE SCALE GENOMIC DNA]</scope>
    <source>
        <strain evidence="1 3">NCTC11842</strain>
    </source>
</reference>
<name>A0A2X2DBW7_PSELU</name>
<dbReference type="AlphaFoldDB" id="A0A2X2DBW7"/>
<organism evidence="1 3">
    <name type="scientific">Pseudomonas luteola</name>
    <dbReference type="NCBI Taxonomy" id="47886"/>
    <lineage>
        <taxon>Bacteria</taxon>
        <taxon>Pseudomonadati</taxon>
        <taxon>Pseudomonadota</taxon>
        <taxon>Gammaproteobacteria</taxon>
        <taxon>Pseudomonadales</taxon>
        <taxon>Pseudomonadaceae</taxon>
        <taxon>Pseudomonas</taxon>
    </lineage>
</organism>
<evidence type="ECO:0000313" key="2">
    <source>
        <dbReference type="EMBL" id="SPZ16913.1"/>
    </source>
</evidence>
<evidence type="ECO:0000313" key="1">
    <source>
        <dbReference type="EMBL" id="SPZ16894.1"/>
    </source>
</evidence>
<accession>A0A2X2DBW7</accession>
<sequence length="38" mass="4381">MDNPIVLWLCAIWMGLCIVKAHDQVQEPDPVIALEQQY</sequence>
<dbReference type="EMBL" id="UAUF01000016">
    <property type="protein sequence ID" value="SPZ16894.1"/>
    <property type="molecule type" value="Genomic_DNA"/>
</dbReference>
<evidence type="ECO:0000313" key="3">
    <source>
        <dbReference type="Proteomes" id="UP000250443"/>
    </source>
</evidence>
<proteinExistence type="predicted"/>
<dbReference type="Proteomes" id="UP000250443">
    <property type="component" value="Unassembled WGS sequence"/>
</dbReference>
<dbReference type="EMBL" id="UAUF01000016">
    <property type="protein sequence ID" value="SPZ16913.1"/>
    <property type="molecule type" value="Genomic_DNA"/>
</dbReference>